<sequence>MKILACYSMKGGVGKTATSVNMAWFAAQAGVKTLLIDMDPQGASTFYFRAKQKKKAWDERFFQAYENLLKNVKSTEFENLDILAAHLSFRSFDINLSGMKKAQTRLQRVLKGFKKNYDLIILDCPPTISLLSENVFNAADMILVPVIPTTLSERTLEQLNSFFQEHELPVKNIVPYLSMVQRAKAMHKDSSTRLRDTQKRLLKAAIPFSSDVEKMGLHCLPLGEFASNKSAFIHYRSLWREVFDLLEGS</sequence>
<organism evidence="2 3">
    <name type="scientific">Saccharobesus litoralis</name>
    <dbReference type="NCBI Taxonomy" id="2172099"/>
    <lineage>
        <taxon>Bacteria</taxon>
        <taxon>Pseudomonadati</taxon>
        <taxon>Pseudomonadota</taxon>
        <taxon>Gammaproteobacteria</taxon>
        <taxon>Alteromonadales</taxon>
        <taxon>Alteromonadaceae</taxon>
        <taxon>Saccharobesus</taxon>
    </lineage>
</organism>
<evidence type="ECO:0000259" key="1">
    <source>
        <dbReference type="Pfam" id="PF13614"/>
    </source>
</evidence>
<gene>
    <name evidence="2" type="ORF">C2869_07940</name>
</gene>
<dbReference type="Proteomes" id="UP000244441">
    <property type="component" value="Chromosome"/>
</dbReference>
<accession>A0A2S0VQA2</accession>
<dbReference type="Gene3D" id="3.40.50.300">
    <property type="entry name" value="P-loop containing nucleotide triphosphate hydrolases"/>
    <property type="match status" value="1"/>
</dbReference>
<dbReference type="RefSeq" id="WP_108602426.1">
    <property type="nucleotide sequence ID" value="NZ_CP026604.1"/>
</dbReference>
<dbReference type="AlphaFoldDB" id="A0A2S0VQA2"/>
<name>A0A2S0VQA2_9ALTE</name>
<dbReference type="PANTHER" id="PTHR13696:SF52">
    <property type="entry name" value="PARA FAMILY PROTEIN CT_582"/>
    <property type="match status" value="1"/>
</dbReference>
<protein>
    <submittedName>
        <fullName evidence="2">Cobyrinic acid a,c-diamide synthase</fullName>
    </submittedName>
</protein>
<dbReference type="SUPFAM" id="SSF52540">
    <property type="entry name" value="P-loop containing nucleoside triphosphate hydrolases"/>
    <property type="match status" value="1"/>
</dbReference>
<dbReference type="EMBL" id="CP026604">
    <property type="protein sequence ID" value="AWB66362.1"/>
    <property type="molecule type" value="Genomic_DNA"/>
</dbReference>
<dbReference type="InterPro" id="IPR025669">
    <property type="entry name" value="AAA_dom"/>
</dbReference>
<dbReference type="OrthoDB" id="9799330at2"/>
<dbReference type="PANTHER" id="PTHR13696">
    <property type="entry name" value="P-LOOP CONTAINING NUCLEOSIDE TRIPHOSPHATE HYDROLASE"/>
    <property type="match status" value="1"/>
</dbReference>
<keyword evidence="3" id="KW-1185">Reference proteome</keyword>
<dbReference type="CDD" id="cd02042">
    <property type="entry name" value="ParAB_family"/>
    <property type="match status" value="1"/>
</dbReference>
<evidence type="ECO:0000313" key="3">
    <source>
        <dbReference type="Proteomes" id="UP000244441"/>
    </source>
</evidence>
<dbReference type="InterPro" id="IPR027417">
    <property type="entry name" value="P-loop_NTPase"/>
</dbReference>
<evidence type="ECO:0000313" key="2">
    <source>
        <dbReference type="EMBL" id="AWB66362.1"/>
    </source>
</evidence>
<dbReference type="KEGG" id="cate:C2869_07940"/>
<proteinExistence type="predicted"/>
<feature type="domain" description="AAA" evidence="1">
    <location>
        <begin position="1"/>
        <end position="165"/>
    </location>
</feature>
<dbReference type="InterPro" id="IPR050678">
    <property type="entry name" value="DNA_Partitioning_ATPase"/>
</dbReference>
<reference evidence="2 3" key="1">
    <citation type="submission" date="2018-01" db="EMBL/GenBank/DDBJ databases">
        <title>Genome sequence of a Cantenovulum-like bacteria.</title>
        <authorList>
            <person name="Tan W.R."/>
            <person name="Lau N.-S."/>
            <person name="Go F."/>
            <person name="Amirul A.-A.A."/>
        </authorList>
    </citation>
    <scope>NUCLEOTIDE SEQUENCE [LARGE SCALE GENOMIC DNA]</scope>
    <source>
        <strain evidence="2 3">CCB-QB4</strain>
    </source>
</reference>
<dbReference type="Pfam" id="PF13614">
    <property type="entry name" value="AAA_31"/>
    <property type="match status" value="1"/>
</dbReference>